<reference evidence="1" key="1">
    <citation type="submission" date="2020-02" db="EMBL/GenBank/DDBJ databases">
        <authorList>
            <person name="Meier V. D."/>
        </authorList>
    </citation>
    <scope>NUCLEOTIDE SEQUENCE</scope>
    <source>
        <strain evidence="1">AVDCRST_MAG62</strain>
    </source>
</reference>
<organism evidence="1">
    <name type="scientific">uncultured Sphingomonas sp</name>
    <dbReference type="NCBI Taxonomy" id="158754"/>
    <lineage>
        <taxon>Bacteria</taxon>
        <taxon>Pseudomonadati</taxon>
        <taxon>Pseudomonadota</taxon>
        <taxon>Alphaproteobacteria</taxon>
        <taxon>Sphingomonadales</taxon>
        <taxon>Sphingomonadaceae</taxon>
        <taxon>Sphingomonas</taxon>
        <taxon>environmental samples</taxon>
    </lineage>
</organism>
<proteinExistence type="predicted"/>
<dbReference type="InterPro" id="IPR011727">
    <property type="entry name" value="CHP02117"/>
</dbReference>
<sequence length="227" mass="25643">MARRRRKGGWGRKLLLAVGAVPALYLLAVLLGSLVPVNASWEEPERGTTVYLRSNGIHVDIVMPAMAHGLDWRPYFPRSDFATAPAAPRWFAFGAGERRVYLETPSWKDLTPRTAWAALTGGERVMHVKRTLDPGTDLRAIRLRPEEYRRLWAAVRAQLELSPAGRPQRIDHPGYFGDDAFYRARGKASALNTCNTWVADQLRLAGVETSGWSPFAQGLMWRYRQKE</sequence>
<dbReference type="EMBL" id="CADCWB010000232">
    <property type="protein sequence ID" value="CAA9530783.1"/>
    <property type="molecule type" value="Genomic_DNA"/>
</dbReference>
<evidence type="ECO:0008006" key="2">
    <source>
        <dbReference type="Google" id="ProtNLM"/>
    </source>
</evidence>
<protein>
    <recommendedName>
        <fullName evidence="2">TIGR02117 family protein</fullName>
    </recommendedName>
</protein>
<dbReference type="NCBIfam" id="TIGR02117">
    <property type="entry name" value="chp_urease_rgn"/>
    <property type="match status" value="1"/>
</dbReference>
<dbReference type="AlphaFoldDB" id="A0A6J4TS62"/>
<gene>
    <name evidence="1" type="ORF">AVDCRST_MAG62-1855</name>
</gene>
<dbReference type="Pfam" id="PF09601">
    <property type="entry name" value="DUF2459"/>
    <property type="match status" value="1"/>
</dbReference>
<name>A0A6J4TS62_9SPHN</name>
<accession>A0A6J4TS62</accession>
<evidence type="ECO:0000313" key="1">
    <source>
        <dbReference type="EMBL" id="CAA9530783.1"/>
    </source>
</evidence>